<accession>A0AAD7VMS8</accession>
<dbReference type="PROSITE" id="PS50943">
    <property type="entry name" value="HTH_CROC1"/>
    <property type="match status" value="1"/>
</dbReference>
<dbReference type="SMART" id="SM00530">
    <property type="entry name" value="HTH_XRE"/>
    <property type="match status" value="1"/>
</dbReference>
<evidence type="ECO:0000256" key="1">
    <source>
        <dbReference type="ARBA" id="ARBA00023125"/>
    </source>
</evidence>
<protein>
    <submittedName>
        <fullName evidence="3">Multiprotein-bridging factor</fullName>
    </submittedName>
</protein>
<feature type="domain" description="HTH cro/C1-type" evidence="2">
    <location>
        <begin position="53"/>
        <end position="107"/>
    </location>
</feature>
<sequence length="109" mass="11888">MREDTNMSWAKVGAFVAKKGAGGLATAAAAVRDGAAASYKTLVRGRAEQRNAIIQARMHKKLTQSQLAQMIHVKLQDIQDYKSGKVRPNQTIIGKLEKALGTKLQLNKK</sequence>
<dbReference type="AlphaFoldDB" id="A0AAD7VMS8"/>
<dbReference type="CDD" id="cd00093">
    <property type="entry name" value="HTH_XRE"/>
    <property type="match status" value="1"/>
</dbReference>
<dbReference type="KEGG" id="qsa:O6P43_001045"/>
<gene>
    <name evidence="3" type="ORF">O6P43_001045</name>
</gene>
<dbReference type="EMBL" id="JARAOO010000001">
    <property type="protein sequence ID" value="KAJ7981831.1"/>
    <property type="molecule type" value="Genomic_DNA"/>
</dbReference>
<dbReference type="GO" id="GO:0005634">
    <property type="term" value="C:nucleus"/>
    <property type="evidence" value="ECO:0007669"/>
    <property type="project" value="TreeGrafter"/>
</dbReference>
<dbReference type="SUPFAM" id="SSF47413">
    <property type="entry name" value="lambda repressor-like DNA-binding domains"/>
    <property type="match status" value="1"/>
</dbReference>
<dbReference type="Pfam" id="PF01381">
    <property type="entry name" value="HTH_3"/>
    <property type="match status" value="1"/>
</dbReference>
<dbReference type="PANTHER" id="PTHR10245">
    <property type="entry name" value="ENDOTHELIAL DIFFERENTIATION-RELATED FACTOR 1 MULTIPROTEIN BRIDGING FACTOR 1"/>
    <property type="match status" value="1"/>
</dbReference>
<name>A0AAD7VMS8_QUISA</name>
<evidence type="ECO:0000313" key="4">
    <source>
        <dbReference type="Proteomes" id="UP001163823"/>
    </source>
</evidence>
<dbReference type="PANTHER" id="PTHR10245:SF117">
    <property type="entry name" value="MULTIPROTEIN-BRIDGING FACTOR 1B"/>
    <property type="match status" value="1"/>
</dbReference>
<keyword evidence="1" id="KW-0238">DNA-binding</keyword>
<evidence type="ECO:0000313" key="3">
    <source>
        <dbReference type="EMBL" id="KAJ7981831.1"/>
    </source>
</evidence>
<dbReference type="Proteomes" id="UP001163823">
    <property type="component" value="Chromosome 1"/>
</dbReference>
<proteinExistence type="predicted"/>
<reference evidence="3 4" key="1">
    <citation type="journal article" date="2023" name="Science">
        <title>Elucidation of the pathway for biosynthesis of saponin adjuvants from the soapbark tree.</title>
        <authorList>
            <person name="Reed J."/>
            <person name="Orme A."/>
            <person name="El-Demerdash A."/>
            <person name="Owen C."/>
            <person name="Martin L.B.B."/>
            <person name="Misra R.C."/>
            <person name="Kikuchi S."/>
            <person name="Rejzek M."/>
            <person name="Martin A.C."/>
            <person name="Harkess A."/>
            <person name="Leebens-Mack J."/>
            <person name="Louveau T."/>
            <person name="Stephenson M.J."/>
            <person name="Osbourn A."/>
        </authorList>
    </citation>
    <scope>NUCLEOTIDE SEQUENCE [LARGE SCALE GENOMIC DNA]</scope>
    <source>
        <strain evidence="3">S10</strain>
    </source>
</reference>
<organism evidence="3 4">
    <name type="scientific">Quillaja saponaria</name>
    <name type="common">Soap bark tree</name>
    <dbReference type="NCBI Taxonomy" id="32244"/>
    <lineage>
        <taxon>Eukaryota</taxon>
        <taxon>Viridiplantae</taxon>
        <taxon>Streptophyta</taxon>
        <taxon>Embryophyta</taxon>
        <taxon>Tracheophyta</taxon>
        <taxon>Spermatophyta</taxon>
        <taxon>Magnoliopsida</taxon>
        <taxon>eudicotyledons</taxon>
        <taxon>Gunneridae</taxon>
        <taxon>Pentapetalae</taxon>
        <taxon>rosids</taxon>
        <taxon>fabids</taxon>
        <taxon>Fabales</taxon>
        <taxon>Quillajaceae</taxon>
        <taxon>Quillaja</taxon>
    </lineage>
</organism>
<dbReference type="InterPro" id="IPR001387">
    <property type="entry name" value="Cro/C1-type_HTH"/>
</dbReference>
<keyword evidence="4" id="KW-1185">Reference proteome</keyword>
<dbReference type="InterPro" id="IPR010982">
    <property type="entry name" value="Lambda_DNA-bd_dom_sf"/>
</dbReference>
<dbReference type="Gene3D" id="1.10.260.40">
    <property type="entry name" value="lambda repressor-like DNA-binding domains"/>
    <property type="match status" value="1"/>
</dbReference>
<dbReference type="GO" id="GO:0003677">
    <property type="term" value="F:DNA binding"/>
    <property type="evidence" value="ECO:0007669"/>
    <property type="project" value="UniProtKB-KW"/>
</dbReference>
<evidence type="ECO:0000259" key="2">
    <source>
        <dbReference type="PROSITE" id="PS50943"/>
    </source>
</evidence>
<comment type="caution">
    <text evidence="3">The sequence shown here is derived from an EMBL/GenBank/DDBJ whole genome shotgun (WGS) entry which is preliminary data.</text>
</comment>